<evidence type="ECO:0000313" key="3">
    <source>
        <dbReference type="Proteomes" id="UP000465361"/>
    </source>
</evidence>
<dbReference type="Gene3D" id="2.160.20.10">
    <property type="entry name" value="Single-stranded right-handed beta-helix, Pectin lyase-like"/>
    <property type="match status" value="1"/>
</dbReference>
<name>A0A7I9XTW2_9MYCO</name>
<keyword evidence="3" id="KW-1185">Reference proteome</keyword>
<evidence type="ECO:0008006" key="4">
    <source>
        <dbReference type="Google" id="ProtNLM"/>
    </source>
</evidence>
<evidence type="ECO:0000256" key="1">
    <source>
        <dbReference type="SAM" id="MobiDB-lite"/>
    </source>
</evidence>
<dbReference type="RefSeq" id="WP_163754581.1">
    <property type="nucleotide sequence ID" value="NZ_BLKW01000002.1"/>
</dbReference>
<evidence type="ECO:0000313" key="2">
    <source>
        <dbReference type="EMBL" id="GFG73449.1"/>
    </source>
</evidence>
<organism evidence="2 3">
    <name type="scientific">Mycobacterium botniense</name>
    <dbReference type="NCBI Taxonomy" id="84962"/>
    <lineage>
        <taxon>Bacteria</taxon>
        <taxon>Bacillati</taxon>
        <taxon>Actinomycetota</taxon>
        <taxon>Actinomycetes</taxon>
        <taxon>Mycobacteriales</taxon>
        <taxon>Mycobacteriaceae</taxon>
        <taxon>Mycobacterium</taxon>
    </lineage>
</organism>
<dbReference type="Proteomes" id="UP000465361">
    <property type="component" value="Unassembled WGS sequence"/>
</dbReference>
<reference evidence="2 3" key="1">
    <citation type="journal article" date="2019" name="Emerg. Microbes Infect.">
        <title>Comprehensive subspecies identification of 175 nontuberculous mycobacteria species based on 7547 genomic profiles.</title>
        <authorList>
            <person name="Matsumoto Y."/>
            <person name="Kinjo T."/>
            <person name="Motooka D."/>
            <person name="Nabeya D."/>
            <person name="Jung N."/>
            <person name="Uechi K."/>
            <person name="Horii T."/>
            <person name="Iida T."/>
            <person name="Fujita J."/>
            <person name="Nakamura S."/>
        </authorList>
    </citation>
    <scope>NUCLEOTIDE SEQUENCE [LARGE SCALE GENOMIC DNA]</scope>
    <source>
        <strain evidence="2 3">JCM 17322</strain>
    </source>
</reference>
<dbReference type="InterPro" id="IPR011050">
    <property type="entry name" value="Pectin_lyase_fold/virulence"/>
</dbReference>
<feature type="compositionally biased region" description="Polar residues" evidence="1">
    <location>
        <begin position="291"/>
        <end position="300"/>
    </location>
</feature>
<dbReference type="InterPro" id="IPR012334">
    <property type="entry name" value="Pectin_lyas_fold"/>
</dbReference>
<accession>A0A7I9XTW2</accession>
<proteinExistence type="predicted"/>
<sequence length="570" mass="59713">MPTREKYRTSMTPMRWWWRAGAVGGVCVLVVGGVGVAGAAPTAATAVWRVGTYHGIPGQFSSIQAAVDAARPGDWILIGPGDYHETGNRVPPGLPDTTPGSAVLVTTPNIWIRGMDRNTVVLDGTNPGAPQCSSAPADQNIGPGNKGRQGIQVYEVNGVSIENMTVCNFLSAPNAGAGGNEIWFNGGHETGTFNIGSWRGAYLSATSTYWAGASQPTATYGLFANNTYGPGLFTQVYANNQSDSAFYIGACPNCNSILDHAHAENSAEGYAGTNSGGNLVIQYSEFNNNRAGFSTNSQNDADPPSPQDGSCPNNGTGPTGTHSCWVFWHNSVHDNNNPNVPAVGEPAHVPIGTGVLVSGGRFDTIVDNTIYNNGSWGVLLAPDVSTRAYVSYSSNCHGGVGARVLHFCYYDDWGNEVANNTVSDNGTFGNPSNGDLAEMSNLHIPGNCFHGNVDSSGAAVNAKSIQVGTKQVTTAPPLLQFFPHNICGIPDFGAPLPSILGVGLLCASQEFGPCPTTPFTNYPKQTVVQMMPLPPQPSMPDPCVGVPQNPWCPTNPVTQPPYPVPGSPVS</sequence>
<dbReference type="EMBL" id="BLKW01000002">
    <property type="protein sequence ID" value="GFG73449.1"/>
    <property type="molecule type" value="Genomic_DNA"/>
</dbReference>
<feature type="region of interest" description="Disordered" evidence="1">
    <location>
        <begin position="291"/>
        <end position="315"/>
    </location>
</feature>
<comment type="caution">
    <text evidence="2">The sequence shown here is derived from an EMBL/GenBank/DDBJ whole genome shotgun (WGS) entry which is preliminary data.</text>
</comment>
<protein>
    <recommendedName>
        <fullName evidence="4">Right handed beta helix domain-containing protein</fullName>
    </recommendedName>
</protein>
<gene>
    <name evidence="2" type="ORF">MBOT_08140</name>
</gene>
<dbReference type="SUPFAM" id="SSF51126">
    <property type="entry name" value="Pectin lyase-like"/>
    <property type="match status" value="1"/>
</dbReference>
<dbReference type="AlphaFoldDB" id="A0A7I9XTW2"/>